<evidence type="ECO:0000313" key="1">
    <source>
        <dbReference type="EMBL" id="KAI0047100.1"/>
    </source>
</evidence>
<gene>
    <name evidence="1" type="ORF">FA95DRAFT_1572739</name>
</gene>
<keyword evidence="2" id="KW-1185">Reference proteome</keyword>
<name>A0ACB8RU07_9AGAM</name>
<dbReference type="Proteomes" id="UP000814033">
    <property type="component" value="Unassembled WGS sequence"/>
</dbReference>
<reference evidence="1" key="2">
    <citation type="journal article" date="2022" name="New Phytol.">
        <title>Evolutionary transition to the ectomycorrhizal habit in the genomes of a hyperdiverse lineage of mushroom-forming fungi.</title>
        <authorList>
            <person name="Looney B."/>
            <person name="Miyauchi S."/>
            <person name="Morin E."/>
            <person name="Drula E."/>
            <person name="Courty P.E."/>
            <person name="Kohler A."/>
            <person name="Kuo A."/>
            <person name="LaButti K."/>
            <person name="Pangilinan J."/>
            <person name="Lipzen A."/>
            <person name="Riley R."/>
            <person name="Andreopoulos W."/>
            <person name="He G."/>
            <person name="Johnson J."/>
            <person name="Nolan M."/>
            <person name="Tritt A."/>
            <person name="Barry K.W."/>
            <person name="Grigoriev I.V."/>
            <person name="Nagy L.G."/>
            <person name="Hibbett D."/>
            <person name="Henrissat B."/>
            <person name="Matheny P.B."/>
            <person name="Labbe J."/>
            <person name="Martin F.M."/>
        </authorList>
    </citation>
    <scope>NUCLEOTIDE SEQUENCE</scope>
    <source>
        <strain evidence="1">FP105234-sp</strain>
    </source>
</reference>
<dbReference type="EMBL" id="MU275911">
    <property type="protein sequence ID" value="KAI0047100.1"/>
    <property type="molecule type" value="Genomic_DNA"/>
</dbReference>
<reference evidence="1" key="1">
    <citation type="submission" date="2021-02" db="EMBL/GenBank/DDBJ databases">
        <authorList>
            <consortium name="DOE Joint Genome Institute"/>
            <person name="Ahrendt S."/>
            <person name="Looney B.P."/>
            <person name="Miyauchi S."/>
            <person name="Morin E."/>
            <person name="Drula E."/>
            <person name="Courty P.E."/>
            <person name="Chicoki N."/>
            <person name="Fauchery L."/>
            <person name="Kohler A."/>
            <person name="Kuo A."/>
            <person name="Labutti K."/>
            <person name="Pangilinan J."/>
            <person name="Lipzen A."/>
            <person name="Riley R."/>
            <person name="Andreopoulos W."/>
            <person name="He G."/>
            <person name="Johnson J."/>
            <person name="Barry K.W."/>
            <person name="Grigoriev I.V."/>
            <person name="Nagy L."/>
            <person name="Hibbett D."/>
            <person name="Henrissat B."/>
            <person name="Matheny P.B."/>
            <person name="Labbe J."/>
            <person name="Martin F."/>
        </authorList>
    </citation>
    <scope>NUCLEOTIDE SEQUENCE</scope>
    <source>
        <strain evidence="1">FP105234-sp</strain>
    </source>
</reference>
<accession>A0ACB8RU07</accession>
<evidence type="ECO:0000313" key="2">
    <source>
        <dbReference type="Proteomes" id="UP000814033"/>
    </source>
</evidence>
<protein>
    <submittedName>
        <fullName evidence="1">Uncharacterized protein</fullName>
    </submittedName>
</protein>
<comment type="caution">
    <text evidence="1">The sequence shown here is derived from an EMBL/GenBank/DDBJ whole genome shotgun (WGS) entry which is preliminary data.</text>
</comment>
<proteinExistence type="predicted"/>
<organism evidence="1 2">
    <name type="scientific">Auriscalpium vulgare</name>
    <dbReference type="NCBI Taxonomy" id="40419"/>
    <lineage>
        <taxon>Eukaryota</taxon>
        <taxon>Fungi</taxon>
        <taxon>Dikarya</taxon>
        <taxon>Basidiomycota</taxon>
        <taxon>Agaricomycotina</taxon>
        <taxon>Agaricomycetes</taxon>
        <taxon>Russulales</taxon>
        <taxon>Auriscalpiaceae</taxon>
        <taxon>Auriscalpium</taxon>
    </lineage>
</organism>
<sequence>MVALPFDVHVEVINWVYRNSQHGSIDRRTLRACSLVCKGWTTPDQRLLFRRIDSSRLYGAKLSKLLKAVRQTSRDPTEWVTNNDDALALLALFPNLNGLFLHAAIGPSTVTRIVNRMQGMALRLQHLSISSTPELIAQFLCLWPDLQSLEISSWPSREPFDVTEFPVPLKAPRSTMVHWSLHSTARWLFEAADTSALRELGVAGVRWDDPLCLGAFSRTPALDNLTSLILGGALPPQAVIDRLVQLEELVFAERPAGLPLLRLVSATRQLSPADQKDLSRACEEMRVDCVLYSNIRMFRRIGDVDWI</sequence>